<sequence>MLTLVTTSCAPPWPTNFKTVKHSAGASARENSTLAPLTTFALARILTLHAEPPPLSIQAIEGADVRPLNIPFLVLLYDNPTMDMRGYVQYMYIVFVTPRVLIGEKSGEGPGNAPYLPGSGDIAYEPQ</sequence>
<name>A0AAD6WP75_9AGAR</name>
<organism evidence="2 3">
    <name type="scientific">Mycena alexandri</name>
    <dbReference type="NCBI Taxonomy" id="1745969"/>
    <lineage>
        <taxon>Eukaryota</taxon>
        <taxon>Fungi</taxon>
        <taxon>Dikarya</taxon>
        <taxon>Basidiomycota</taxon>
        <taxon>Agaricomycotina</taxon>
        <taxon>Agaricomycetes</taxon>
        <taxon>Agaricomycetidae</taxon>
        <taxon>Agaricales</taxon>
        <taxon>Marasmiineae</taxon>
        <taxon>Mycenaceae</taxon>
        <taxon>Mycena</taxon>
    </lineage>
</organism>
<gene>
    <name evidence="2" type="ORF">C8F04DRAFT_1408943</name>
</gene>
<accession>A0AAD6WP75</accession>
<dbReference type="EMBL" id="JARJCM010000842">
    <property type="protein sequence ID" value="KAJ7015819.1"/>
    <property type="molecule type" value="Genomic_DNA"/>
</dbReference>
<feature type="region of interest" description="Disordered" evidence="1">
    <location>
        <begin position="107"/>
        <end position="127"/>
    </location>
</feature>
<evidence type="ECO:0000313" key="3">
    <source>
        <dbReference type="Proteomes" id="UP001218188"/>
    </source>
</evidence>
<protein>
    <submittedName>
        <fullName evidence="2">Uncharacterized protein</fullName>
    </submittedName>
</protein>
<reference evidence="2" key="1">
    <citation type="submission" date="2023-03" db="EMBL/GenBank/DDBJ databases">
        <title>Massive genome expansion in bonnet fungi (Mycena s.s.) driven by repeated elements and novel gene families across ecological guilds.</title>
        <authorList>
            <consortium name="Lawrence Berkeley National Laboratory"/>
            <person name="Harder C.B."/>
            <person name="Miyauchi S."/>
            <person name="Viragh M."/>
            <person name="Kuo A."/>
            <person name="Thoen E."/>
            <person name="Andreopoulos B."/>
            <person name="Lu D."/>
            <person name="Skrede I."/>
            <person name="Drula E."/>
            <person name="Henrissat B."/>
            <person name="Morin E."/>
            <person name="Kohler A."/>
            <person name="Barry K."/>
            <person name="LaButti K."/>
            <person name="Morin E."/>
            <person name="Salamov A."/>
            <person name="Lipzen A."/>
            <person name="Mereny Z."/>
            <person name="Hegedus B."/>
            <person name="Baldrian P."/>
            <person name="Stursova M."/>
            <person name="Weitz H."/>
            <person name="Taylor A."/>
            <person name="Grigoriev I.V."/>
            <person name="Nagy L.G."/>
            <person name="Martin F."/>
            <person name="Kauserud H."/>
        </authorList>
    </citation>
    <scope>NUCLEOTIDE SEQUENCE</scope>
    <source>
        <strain evidence="2">CBHHK200</strain>
    </source>
</reference>
<dbReference type="Proteomes" id="UP001218188">
    <property type="component" value="Unassembled WGS sequence"/>
</dbReference>
<comment type="caution">
    <text evidence="2">The sequence shown here is derived from an EMBL/GenBank/DDBJ whole genome shotgun (WGS) entry which is preliminary data.</text>
</comment>
<keyword evidence="3" id="KW-1185">Reference proteome</keyword>
<evidence type="ECO:0000313" key="2">
    <source>
        <dbReference type="EMBL" id="KAJ7015819.1"/>
    </source>
</evidence>
<dbReference type="AlphaFoldDB" id="A0AAD6WP75"/>
<evidence type="ECO:0000256" key="1">
    <source>
        <dbReference type="SAM" id="MobiDB-lite"/>
    </source>
</evidence>
<proteinExistence type="predicted"/>